<keyword evidence="2" id="KW-0732">Signal</keyword>
<feature type="domain" description="Surface-adhesin protein E-like" evidence="3">
    <location>
        <begin position="22"/>
        <end position="138"/>
    </location>
</feature>
<dbReference type="EMBL" id="QPJK01000001">
    <property type="protein sequence ID" value="RCW76635.1"/>
    <property type="molecule type" value="Genomic_DNA"/>
</dbReference>
<protein>
    <recommendedName>
        <fullName evidence="3">Surface-adhesin protein E-like domain-containing protein</fullName>
    </recommendedName>
</protein>
<dbReference type="InterPro" id="IPR031939">
    <property type="entry name" value="Adhesin_E-like"/>
</dbReference>
<evidence type="ECO:0000256" key="1">
    <source>
        <dbReference type="SAM" id="MobiDB-lite"/>
    </source>
</evidence>
<feature type="compositionally biased region" description="Low complexity" evidence="1">
    <location>
        <begin position="162"/>
        <end position="179"/>
    </location>
</feature>
<dbReference type="Pfam" id="PF16747">
    <property type="entry name" value="Adhesin_E"/>
    <property type="match status" value="1"/>
</dbReference>
<organism evidence="4 5">
    <name type="scientific">Pseudorhodoferax soli</name>
    <dbReference type="NCBI Taxonomy" id="545864"/>
    <lineage>
        <taxon>Bacteria</taxon>
        <taxon>Pseudomonadati</taxon>
        <taxon>Pseudomonadota</taxon>
        <taxon>Betaproteobacteria</taxon>
        <taxon>Burkholderiales</taxon>
        <taxon>Comamonadaceae</taxon>
    </lineage>
</organism>
<name>A0A368Y960_9BURK</name>
<feature type="chain" id="PRO_5016722378" description="Surface-adhesin protein E-like domain-containing protein" evidence="2">
    <location>
        <begin position="20"/>
        <end position="188"/>
    </location>
</feature>
<gene>
    <name evidence="4" type="ORF">DES41_1011243</name>
</gene>
<dbReference type="OrthoDB" id="8907085at2"/>
<dbReference type="AlphaFoldDB" id="A0A368Y960"/>
<dbReference type="RefSeq" id="WP_114466674.1">
    <property type="nucleotide sequence ID" value="NZ_QPJK01000001.1"/>
</dbReference>
<evidence type="ECO:0000259" key="3">
    <source>
        <dbReference type="Pfam" id="PF16747"/>
    </source>
</evidence>
<proteinExistence type="predicted"/>
<feature type="signal peptide" evidence="2">
    <location>
        <begin position="1"/>
        <end position="19"/>
    </location>
</feature>
<keyword evidence="5" id="KW-1185">Reference proteome</keyword>
<evidence type="ECO:0000313" key="4">
    <source>
        <dbReference type="EMBL" id="RCW76635.1"/>
    </source>
</evidence>
<sequence length="188" mass="20688">MRFLPIPLLLACACVPLAAAEWTELPLPASAGMAVYQEPGTERSRHGKFVGSLLGNPRQSWFLVDYAVPHRWGLYEVRSFKQWLEFDCKDSSMRVLARLYYEGPMGQGRVLVSEREARHFVAIVPGEPEEAMQRAACAYLRKEEQLAAAPAAVPAPAPPAEPTVTAPAPQAQPQPVYTPLEPAPRAEP</sequence>
<evidence type="ECO:0000256" key="2">
    <source>
        <dbReference type="SAM" id="SignalP"/>
    </source>
</evidence>
<dbReference type="Proteomes" id="UP000252884">
    <property type="component" value="Unassembled WGS sequence"/>
</dbReference>
<feature type="region of interest" description="Disordered" evidence="1">
    <location>
        <begin position="150"/>
        <end position="188"/>
    </location>
</feature>
<evidence type="ECO:0000313" key="5">
    <source>
        <dbReference type="Proteomes" id="UP000252884"/>
    </source>
</evidence>
<comment type="caution">
    <text evidence="4">The sequence shown here is derived from an EMBL/GenBank/DDBJ whole genome shotgun (WGS) entry which is preliminary data.</text>
</comment>
<reference evidence="4 5" key="1">
    <citation type="submission" date="2018-07" db="EMBL/GenBank/DDBJ databases">
        <title>Genomic Encyclopedia of Type Strains, Phase IV (KMG-IV): sequencing the most valuable type-strain genomes for metagenomic binning, comparative biology and taxonomic classification.</title>
        <authorList>
            <person name="Goeker M."/>
        </authorList>
    </citation>
    <scope>NUCLEOTIDE SEQUENCE [LARGE SCALE GENOMIC DNA]</scope>
    <source>
        <strain evidence="4 5">DSM 21634</strain>
    </source>
</reference>
<accession>A0A368Y960</accession>